<evidence type="ECO:0000313" key="30">
    <source>
        <dbReference type="Proteomes" id="UP000034399"/>
    </source>
</evidence>
<gene>
    <name evidence="1" type="ORF">DU34_08480</name>
    <name evidence="5" type="ORF">DU35_13320</name>
    <name evidence="7" type="ORF">DU36_14605</name>
    <name evidence="16" type="ORF">DU37_02405</name>
    <name evidence="8" type="ORF">DU38_14800</name>
    <name evidence="4" type="ORF">DU39_17795</name>
    <name evidence="6" type="ORF">DU41_19030</name>
    <name evidence="15" type="ORF">DU42_10185</name>
    <name evidence="9" type="ORF">DU46_17205</name>
    <name evidence="3" type="ORF">DU49_15620</name>
    <name evidence="14" type="ORF">DU51_10990</name>
    <name evidence="2" type="ORF">DU52_05090</name>
    <name evidence="11" type="ORF">DU57_17480</name>
    <name evidence="12" type="ORF">DU59_11440</name>
    <name evidence="17" type="ORF">DU60_18560</name>
    <name evidence="10" type="ORF">DU61_03500</name>
    <name evidence="13" type="ORF">DU62_10665</name>
    <name evidence="18" type="ORF">DU71_17105</name>
    <name evidence="19" type="ORF">DU72_02410</name>
</gene>
<evidence type="ECO:0000313" key="21">
    <source>
        <dbReference type="Proteomes" id="UP000033889"/>
    </source>
</evidence>
<evidence type="ECO:0000313" key="27">
    <source>
        <dbReference type="Proteomes" id="UP000034259"/>
    </source>
</evidence>
<dbReference type="AlphaFoldDB" id="A0A0F8ITJ6"/>
<evidence type="ECO:0000313" key="29">
    <source>
        <dbReference type="Proteomes" id="UP000034387"/>
    </source>
</evidence>
<dbReference type="PATRIC" id="fig|2209.39.peg.3862"/>
<evidence type="ECO:0000313" key="11">
    <source>
        <dbReference type="EMBL" id="KKG81971.1"/>
    </source>
</evidence>
<evidence type="ECO:0000313" key="3">
    <source>
        <dbReference type="EMBL" id="KKG32294.1"/>
    </source>
</evidence>
<dbReference type="EMBL" id="JJPY01000034">
    <property type="protein sequence ID" value="KKH10666.1"/>
    <property type="molecule type" value="Genomic_DNA"/>
</dbReference>
<evidence type="ECO:0000313" key="25">
    <source>
        <dbReference type="Proteomes" id="UP000034195"/>
    </source>
</evidence>
<evidence type="ECO:0000313" key="37">
    <source>
        <dbReference type="Proteomes" id="UP000034944"/>
    </source>
</evidence>
<dbReference type="EMBL" id="JJQE01000020">
    <property type="protein sequence ID" value="KKH32075.1"/>
    <property type="molecule type" value="Genomic_DNA"/>
</dbReference>
<evidence type="ECO:0000313" key="5">
    <source>
        <dbReference type="EMBL" id="KKG41536.1"/>
    </source>
</evidence>
<protein>
    <submittedName>
        <fullName evidence="12">Uncharacterized protein</fullName>
    </submittedName>
</protein>
<dbReference type="EMBL" id="JJPQ01000181">
    <property type="protein sequence ID" value="KKG77376.1"/>
    <property type="molecule type" value="Genomic_DNA"/>
</dbReference>
<evidence type="ECO:0000313" key="24">
    <source>
        <dbReference type="Proteomes" id="UP000034151"/>
    </source>
</evidence>
<evidence type="ECO:0000313" key="20">
    <source>
        <dbReference type="Proteomes" id="UP000033878"/>
    </source>
</evidence>
<evidence type="ECO:0000313" key="28">
    <source>
        <dbReference type="Proteomes" id="UP000034338"/>
    </source>
</evidence>
<dbReference type="EMBL" id="JJPX01000056">
    <property type="protein sequence ID" value="KKH11631.1"/>
    <property type="molecule type" value="Genomic_DNA"/>
</dbReference>
<dbReference type="Proteomes" id="UP000033878">
    <property type="component" value="Unassembled WGS sequence"/>
</dbReference>
<dbReference type="Proteomes" id="UP000034195">
    <property type="component" value="Unassembled WGS sequence"/>
</dbReference>
<accession>A0A0F8ITJ6</accession>
<evidence type="ECO:0000313" key="2">
    <source>
        <dbReference type="EMBL" id="KKG25653.1"/>
    </source>
</evidence>
<evidence type="ECO:0000313" key="16">
    <source>
        <dbReference type="EMBL" id="KKH28834.1"/>
    </source>
</evidence>
<reference evidence="20 21" key="1">
    <citation type="journal article" date="2015" name="ISME J.">
        <title>Genomic and phenotypic differentiation among Methanosarcina mazei populations from Columbia River sediment.</title>
        <authorList>
            <person name="Youngblut N.D."/>
            <person name="Wirth J.S."/>
            <person name="Henriksen J.R."/>
            <person name="Smith M."/>
            <person name="Simon H."/>
            <person name="Metcalf W.W."/>
            <person name="Whitaker R.J."/>
        </authorList>
    </citation>
    <scope>NUCLEOTIDE SEQUENCE [LARGE SCALE GENOMIC DNA]</scope>
    <source>
        <strain evidence="17 36">1.F.M.0.5</strain>
        <strain evidence="16 28">1.H.A.0.1</strain>
        <strain evidence="18 34">1.H.A.1A.4</strain>
        <strain evidence="19 27">1.H.A.2.1</strain>
        <strain evidence="1 22">2.F.T.2.6</strain>
        <strain evidence="2 30">3.F.A.1A.1</strain>
        <strain evidence="3 20">3.F.A.1A.3</strain>
        <strain evidence="5 32">3.F.A.2.12</strain>
        <strain evidence="6 33">3.F.A.2.3</strain>
        <strain evidence="4 24">3.F.A.2.5</strain>
        <strain evidence="8 25">3.F.A.2.6</strain>
        <strain evidence="7 26">3.F.A.2.7</strain>
        <strain evidence="9 23">3.H.A.1A.2</strain>
        <strain evidence="10 21">3.H.A.2.5</strain>
        <strain evidence="11 38">3.H.A.2.6</strain>
        <strain evidence="12 31">3.H.A.2.8</strain>
        <strain evidence="15 29">3.H.M.2.7</strain>
        <strain evidence="14 35">3.H.T.1A.1</strain>
        <strain evidence="13 37">3.H.T.1A.2</strain>
    </source>
</reference>
<dbReference type="EMBL" id="JJPS01000042">
    <property type="protein sequence ID" value="KKG92987.1"/>
    <property type="molecule type" value="Genomic_DNA"/>
</dbReference>
<evidence type="ECO:0000313" key="9">
    <source>
        <dbReference type="EMBL" id="KKG73927.1"/>
    </source>
</evidence>
<dbReference type="EMBL" id="JJPZ01000145">
    <property type="protein sequence ID" value="KKH07340.1"/>
    <property type="molecule type" value="Genomic_DNA"/>
</dbReference>
<dbReference type="EMBL" id="JJQK01000103">
    <property type="protein sequence ID" value="KKH52468.1"/>
    <property type="molecule type" value="Genomic_DNA"/>
</dbReference>
<dbReference type="Proteomes" id="UP000034820">
    <property type="component" value="Unassembled WGS sequence"/>
</dbReference>
<dbReference type="Proteomes" id="UP000034243">
    <property type="component" value="Unassembled WGS sequence"/>
</dbReference>
<evidence type="ECO:0000313" key="10">
    <source>
        <dbReference type="EMBL" id="KKG77376.1"/>
    </source>
</evidence>
<evidence type="ECO:0000313" key="13">
    <source>
        <dbReference type="EMBL" id="KKH07340.1"/>
    </source>
</evidence>
<dbReference type="EMBL" id="JJQI01000065">
    <property type="protein sequence ID" value="KKH39331.1"/>
    <property type="molecule type" value="Genomic_DNA"/>
</dbReference>
<evidence type="ECO:0000313" key="35">
    <source>
        <dbReference type="Proteomes" id="UP000034820"/>
    </source>
</evidence>
<evidence type="ECO:0000313" key="23">
    <source>
        <dbReference type="Proteomes" id="UP000034074"/>
    </source>
</evidence>
<name>A0A0F8ITJ6_METMZ</name>
<dbReference type="Proteomes" id="UP000034074">
    <property type="component" value="Unassembled WGS sequence"/>
</dbReference>
<organism evidence="12 31">
    <name type="scientific">Methanosarcina mazei</name>
    <name type="common">Methanosarcina frisia</name>
    <dbReference type="NCBI Taxonomy" id="2209"/>
    <lineage>
        <taxon>Archaea</taxon>
        <taxon>Methanobacteriati</taxon>
        <taxon>Methanobacteriota</taxon>
        <taxon>Stenosarchaea group</taxon>
        <taxon>Methanomicrobia</taxon>
        <taxon>Methanosarcinales</taxon>
        <taxon>Methanosarcinaceae</taxon>
        <taxon>Methanosarcina</taxon>
    </lineage>
</organism>
<evidence type="ECO:0000313" key="18">
    <source>
        <dbReference type="EMBL" id="KKH39331.1"/>
    </source>
</evidence>
<evidence type="ECO:0000313" key="32">
    <source>
        <dbReference type="Proteomes" id="UP000034577"/>
    </source>
</evidence>
<dbReference type="Proteomes" id="UP000034409">
    <property type="component" value="Unassembled WGS sequence"/>
</dbReference>
<dbReference type="Proteomes" id="UP000034921">
    <property type="component" value="Unassembled WGS sequence"/>
</dbReference>
<evidence type="ECO:0000313" key="31">
    <source>
        <dbReference type="Proteomes" id="UP000034409"/>
    </source>
</evidence>
<dbReference type="EMBL" id="JJPR01000161">
    <property type="protein sequence ID" value="KKG81971.1"/>
    <property type="molecule type" value="Genomic_DNA"/>
</dbReference>
<dbReference type="Proteomes" id="UP000034387">
    <property type="component" value="Unassembled WGS sequence"/>
</dbReference>
<dbReference type="EMBL" id="JJPF01000134">
    <property type="protein sequence ID" value="KKG39449.1"/>
    <property type="molecule type" value="Genomic_DNA"/>
</dbReference>
<sequence>MIFPDIPDFSENTDLFCFAPKCLSGYLPVAEINLYSNRLAAILRLDNSKIPQIKYKYTYI</sequence>
<dbReference type="Proteomes" id="UP000034672">
    <property type="component" value="Unassembled WGS sequence"/>
</dbReference>
<dbReference type="EMBL" id="JJPA01000266">
    <property type="protein sequence ID" value="KKG25653.1"/>
    <property type="molecule type" value="Genomic_DNA"/>
</dbReference>
<evidence type="ECO:0000313" key="22">
    <source>
        <dbReference type="Proteomes" id="UP000034047"/>
    </source>
</evidence>
<dbReference type="Proteomes" id="UP000033889">
    <property type="component" value="Unassembled WGS sequence"/>
</dbReference>
<evidence type="ECO:0000313" key="6">
    <source>
        <dbReference type="EMBL" id="KKG45165.1"/>
    </source>
</evidence>
<evidence type="ECO:0000313" key="7">
    <source>
        <dbReference type="EMBL" id="KKG47527.1"/>
    </source>
</evidence>
<evidence type="ECO:0000313" key="8">
    <source>
        <dbReference type="EMBL" id="KKG55431.1"/>
    </source>
</evidence>
<dbReference type="EMBL" id="JJPG01000024">
    <property type="protein sequence ID" value="KKG55431.1"/>
    <property type="molecule type" value="Genomic_DNA"/>
</dbReference>
<dbReference type="Proteomes" id="UP000034399">
    <property type="component" value="Unassembled WGS sequence"/>
</dbReference>
<evidence type="ECO:0000313" key="15">
    <source>
        <dbReference type="EMBL" id="KKH11631.1"/>
    </source>
</evidence>
<dbReference type="Proteomes" id="UP000034577">
    <property type="component" value="Unassembled WGS sequence"/>
</dbReference>
<evidence type="ECO:0000313" key="33">
    <source>
        <dbReference type="Proteomes" id="UP000034667"/>
    </source>
</evidence>
<evidence type="ECO:0000313" key="17">
    <source>
        <dbReference type="EMBL" id="KKH32075.1"/>
    </source>
</evidence>
<dbReference type="EMBL" id="JJPH01000141">
    <property type="protein sequence ID" value="KKG47527.1"/>
    <property type="molecule type" value="Genomic_DNA"/>
</dbReference>
<evidence type="ECO:0000313" key="36">
    <source>
        <dbReference type="Proteomes" id="UP000034921"/>
    </source>
</evidence>
<evidence type="ECO:0000313" key="38">
    <source>
        <dbReference type="Proteomes" id="UP000034950"/>
    </source>
</evidence>
<evidence type="ECO:0000313" key="34">
    <source>
        <dbReference type="Proteomes" id="UP000034672"/>
    </source>
</evidence>
<proteinExistence type="predicted"/>
<dbReference type="Proteomes" id="UP000034944">
    <property type="component" value="Unassembled WGS sequence"/>
</dbReference>
<dbReference type="EMBL" id="JJPD01000093">
    <property type="protein sequence ID" value="KKG41536.1"/>
    <property type="molecule type" value="Genomic_DNA"/>
</dbReference>
<comment type="caution">
    <text evidence="12">The sequence shown here is derived from an EMBL/GenBank/DDBJ whole genome shotgun (WGS) entry which is preliminary data.</text>
</comment>
<dbReference type="Proteomes" id="UP000034047">
    <property type="component" value="Unassembled WGS sequence"/>
</dbReference>
<dbReference type="Proteomes" id="UP000034151">
    <property type="component" value="Unassembled WGS sequence"/>
</dbReference>
<dbReference type="Proteomes" id="UP000034338">
    <property type="component" value="Unassembled WGS sequence"/>
</dbReference>
<dbReference type="Proteomes" id="UP000034667">
    <property type="component" value="Unassembled WGS sequence"/>
</dbReference>
<dbReference type="Proteomes" id="UP000034259">
    <property type="component" value="Unassembled WGS sequence"/>
</dbReference>
<evidence type="ECO:0000313" key="1">
    <source>
        <dbReference type="EMBL" id="KKG12099.1"/>
    </source>
</evidence>
<evidence type="ECO:0000313" key="14">
    <source>
        <dbReference type="EMBL" id="KKH10666.1"/>
    </source>
</evidence>
<evidence type="ECO:0000313" key="19">
    <source>
        <dbReference type="EMBL" id="KKH52468.1"/>
    </source>
</evidence>
<dbReference type="EMBL" id="JJPE01000061">
    <property type="protein sequence ID" value="KKG45165.1"/>
    <property type="molecule type" value="Genomic_DNA"/>
</dbReference>
<evidence type="ECO:0000313" key="12">
    <source>
        <dbReference type="EMBL" id="KKG92987.1"/>
    </source>
</evidence>
<dbReference type="EMBL" id="JJOU01000145">
    <property type="protein sequence ID" value="KKG12099.1"/>
    <property type="molecule type" value="Genomic_DNA"/>
</dbReference>
<dbReference type="Proteomes" id="UP000034950">
    <property type="component" value="Unassembled WGS sequence"/>
</dbReference>
<evidence type="ECO:0000313" key="26">
    <source>
        <dbReference type="Proteomes" id="UP000034243"/>
    </source>
</evidence>
<evidence type="ECO:0000313" key="4">
    <source>
        <dbReference type="EMBL" id="KKG39449.1"/>
    </source>
</evidence>
<dbReference type="EMBL" id="JJQF01000105">
    <property type="protein sequence ID" value="KKH28834.1"/>
    <property type="molecule type" value="Genomic_DNA"/>
</dbReference>
<dbReference type="EMBL" id="JJPN01000043">
    <property type="protein sequence ID" value="KKG73927.1"/>
    <property type="molecule type" value="Genomic_DNA"/>
</dbReference>
<dbReference type="EMBL" id="JJPB01000064">
    <property type="protein sequence ID" value="KKG32294.1"/>
    <property type="molecule type" value="Genomic_DNA"/>
</dbReference>